<proteinExistence type="predicted"/>
<dbReference type="EMBL" id="CP146609">
    <property type="protein sequence ID" value="WWX21740.1"/>
    <property type="molecule type" value="Genomic_DNA"/>
</dbReference>
<name>A0ABZ2ISR0_9BACT</name>
<reference evidence="1 2" key="1">
    <citation type="submission" date="2024-03" db="EMBL/GenBank/DDBJ databases">
        <title>Phenotype and Genome Characterization of a Sulfate-Reducing Bacterium Pseudodesulfovibrio sp. strain 5S69, isolated from Petroleum Reservoir in Tatarstan (Russia).</title>
        <authorList>
            <person name="Bidzhieva S.K."/>
            <person name="Kadnikov V."/>
            <person name="Tourova T.P."/>
            <person name="Samigullina S.R."/>
            <person name="Sokolova D.S."/>
            <person name="Poltaraus A.B."/>
            <person name="Avtukh A.N."/>
            <person name="Tereshina V.M."/>
            <person name="Mardanov A.V."/>
            <person name="Nazina T.N."/>
        </authorList>
    </citation>
    <scope>NUCLEOTIDE SEQUENCE [LARGE SCALE GENOMIC DNA]</scope>
    <source>
        <strain evidence="1 2">5S69</strain>
    </source>
</reference>
<accession>A0ABZ2ISR0</accession>
<gene>
    <name evidence="1" type="ORF">V8V93_15005</name>
</gene>
<sequence>MSVRYAALFDKGMKALRASGRLARLLDGYGLSDWRKRVKAAP</sequence>
<dbReference type="RefSeq" id="WP_338667406.1">
    <property type="nucleotide sequence ID" value="NZ_CP146609.1"/>
</dbReference>
<keyword evidence="2" id="KW-1185">Reference proteome</keyword>
<evidence type="ECO:0000313" key="1">
    <source>
        <dbReference type="EMBL" id="WWX21740.1"/>
    </source>
</evidence>
<evidence type="ECO:0000313" key="2">
    <source>
        <dbReference type="Proteomes" id="UP001385389"/>
    </source>
</evidence>
<dbReference type="Proteomes" id="UP001385389">
    <property type="component" value="Chromosome"/>
</dbReference>
<protein>
    <submittedName>
        <fullName evidence="1">Uncharacterized protein</fullName>
    </submittedName>
</protein>
<organism evidence="1 2">
    <name type="scientific">Pseudodesulfovibrio methanolicus</name>
    <dbReference type="NCBI Taxonomy" id="3126690"/>
    <lineage>
        <taxon>Bacteria</taxon>
        <taxon>Pseudomonadati</taxon>
        <taxon>Thermodesulfobacteriota</taxon>
        <taxon>Desulfovibrionia</taxon>
        <taxon>Desulfovibrionales</taxon>
        <taxon>Desulfovibrionaceae</taxon>
    </lineage>
</organism>